<gene>
    <name evidence="6" type="ORF">G5B40_09165</name>
</gene>
<dbReference type="PROSITE" id="PS51379">
    <property type="entry name" value="4FE4S_FER_2"/>
    <property type="match status" value="3"/>
</dbReference>
<dbReference type="InterPro" id="IPR017896">
    <property type="entry name" value="4Fe4S_Fe-S-bd"/>
</dbReference>
<dbReference type="PANTHER" id="PTHR43687:SF4">
    <property type="entry name" value="BLR5484 PROTEIN"/>
    <property type="match status" value="1"/>
</dbReference>
<name>A0A7L5BXN5_9RHOB</name>
<organism evidence="6 7">
    <name type="scientific">Pikeienuella piscinae</name>
    <dbReference type="NCBI Taxonomy" id="2748098"/>
    <lineage>
        <taxon>Bacteria</taxon>
        <taxon>Pseudomonadati</taxon>
        <taxon>Pseudomonadota</taxon>
        <taxon>Alphaproteobacteria</taxon>
        <taxon>Rhodobacterales</taxon>
        <taxon>Paracoccaceae</taxon>
        <taxon>Pikeienuella</taxon>
    </lineage>
</organism>
<accession>A0A7L5BXN5</accession>
<dbReference type="GO" id="GO:0051539">
    <property type="term" value="F:4 iron, 4 sulfur cluster binding"/>
    <property type="evidence" value="ECO:0007669"/>
    <property type="project" value="UniProtKB-KW"/>
</dbReference>
<evidence type="ECO:0000256" key="2">
    <source>
        <dbReference type="ARBA" id="ARBA00022723"/>
    </source>
</evidence>
<dbReference type="Gene3D" id="3.30.70.20">
    <property type="match status" value="2"/>
</dbReference>
<keyword evidence="4" id="KW-0411">Iron-sulfur</keyword>
<keyword evidence="2" id="KW-0479">Metal-binding</keyword>
<evidence type="ECO:0000259" key="5">
    <source>
        <dbReference type="PROSITE" id="PS51379"/>
    </source>
</evidence>
<evidence type="ECO:0000256" key="1">
    <source>
        <dbReference type="ARBA" id="ARBA00022485"/>
    </source>
</evidence>
<evidence type="ECO:0000256" key="4">
    <source>
        <dbReference type="ARBA" id="ARBA00023014"/>
    </source>
</evidence>
<feature type="domain" description="4Fe-4S ferredoxin-type" evidence="5">
    <location>
        <begin position="502"/>
        <end position="531"/>
    </location>
</feature>
<dbReference type="PROSITE" id="PS00198">
    <property type="entry name" value="4FE4S_FER_1"/>
    <property type="match status" value="2"/>
</dbReference>
<sequence length="658" mass="68947">MAPRLLLCDCEKTQTLDAKAIERATGLACSRVHTSLCATERGEAAQLIASGEVIVACGQEHAFFEALAEAVGAPDPLCVDIRDRAGWSKDRASKAPKIAALLAIARLAPPPEKTFDVVSEGLCLILGESAVALPTAARLADALSVTCVLSDAPEPPTATRRAFDTHRGRIRSASGALGAFSVTFDGFEEGRPGGREPGFAPPTDGAESECDIILDLRGGPPLFPAYEKREGYLRADPGDPNAVARAVFDAAQMVGTFEKPLHIAFTESLCAHSRAGQTGCTRCLDLCPTGAIAPDGDSVRIDPLICAGCGACAAVCPSGAAAHDNPPAAHVFALTRIAAAAYRDAGGDAPRLLVHDSAHGREMISLAARCGRGLPADVVPLEVEALAGFGHAEMLVALANGFTTIDMLLGPKADRQAIEPQIELAAALANGAGVGAGRIRMLDPVDPDALSDALYVTAPPALKPTPILPLDARRAATRLAAKALAGEDTPAPYDLPGGAPYGAVLLNQDACTLCLSCASLCPTAALTDNPDKPQLRFQEDACLQCGLCATICPENAITLAPRMNLADAAFSQIVLHEEEPYPCIECGALFGVRSTVERIVEKLEGKHSMFTNSDNTRLIRMCDDCRVKAQYHGESAPLFGGDRPHVRTTQDYLDERKS</sequence>
<feature type="domain" description="4Fe-4S ferredoxin-type" evidence="5">
    <location>
        <begin position="533"/>
        <end position="562"/>
    </location>
</feature>
<evidence type="ECO:0000313" key="6">
    <source>
        <dbReference type="EMBL" id="QIE55608.1"/>
    </source>
</evidence>
<dbReference type="KEGG" id="hdh:G5B40_09165"/>
<dbReference type="InterPro" id="IPR050572">
    <property type="entry name" value="Fe-S_Ferredoxin"/>
</dbReference>
<evidence type="ECO:0000256" key="3">
    <source>
        <dbReference type="ARBA" id="ARBA00023004"/>
    </source>
</evidence>
<keyword evidence="3" id="KW-0408">Iron</keyword>
<dbReference type="SUPFAM" id="SSF54862">
    <property type="entry name" value="4Fe-4S ferredoxins"/>
    <property type="match status" value="1"/>
</dbReference>
<feature type="domain" description="4Fe-4S ferredoxin-type" evidence="5">
    <location>
        <begin position="297"/>
        <end position="326"/>
    </location>
</feature>
<keyword evidence="7" id="KW-1185">Reference proteome</keyword>
<dbReference type="PANTHER" id="PTHR43687">
    <property type="entry name" value="ADENYLYLSULFATE REDUCTASE, BETA SUBUNIT"/>
    <property type="match status" value="1"/>
</dbReference>
<dbReference type="Pfam" id="PF13187">
    <property type="entry name" value="Fer4_9"/>
    <property type="match status" value="1"/>
</dbReference>
<protein>
    <submittedName>
        <fullName evidence="6">4Fe-4S dicluster domain-containing protein</fullName>
    </submittedName>
</protein>
<dbReference type="InterPro" id="IPR017900">
    <property type="entry name" value="4Fe4S_Fe_S_CS"/>
</dbReference>
<dbReference type="AlphaFoldDB" id="A0A7L5BXN5"/>
<evidence type="ECO:0000313" key="7">
    <source>
        <dbReference type="Proteomes" id="UP000503336"/>
    </source>
</evidence>
<dbReference type="RefSeq" id="WP_165097761.1">
    <property type="nucleotide sequence ID" value="NZ_CP049056.1"/>
</dbReference>
<dbReference type="Pfam" id="PF12838">
    <property type="entry name" value="Fer4_7"/>
    <property type="match status" value="1"/>
</dbReference>
<dbReference type="EMBL" id="CP049056">
    <property type="protein sequence ID" value="QIE55608.1"/>
    <property type="molecule type" value="Genomic_DNA"/>
</dbReference>
<dbReference type="GO" id="GO:0046872">
    <property type="term" value="F:metal ion binding"/>
    <property type="evidence" value="ECO:0007669"/>
    <property type="project" value="UniProtKB-KW"/>
</dbReference>
<keyword evidence="1" id="KW-0004">4Fe-4S</keyword>
<dbReference type="Proteomes" id="UP000503336">
    <property type="component" value="Chromosome"/>
</dbReference>
<proteinExistence type="predicted"/>
<reference evidence="6 7" key="1">
    <citation type="submission" date="2020-02" db="EMBL/GenBank/DDBJ databases">
        <title>complete genome sequence of Rhodobacteraceae bacterium.</title>
        <authorList>
            <person name="Park J."/>
            <person name="Kim Y.-S."/>
            <person name="Kim K.-H."/>
        </authorList>
    </citation>
    <scope>NUCLEOTIDE SEQUENCE [LARGE SCALE GENOMIC DNA]</scope>
    <source>
        <strain evidence="6 7">RR4-56</strain>
    </source>
</reference>